<dbReference type="AlphaFoldDB" id="A0AA38PLQ9"/>
<gene>
    <name evidence="6" type="ORF">F5878DRAFT_571911</name>
</gene>
<evidence type="ECO:0008006" key="8">
    <source>
        <dbReference type="Google" id="ProtNLM"/>
    </source>
</evidence>
<comment type="caution">
    <text evidence="6">The sequence shown here is derived from an EMBL/GenBank/DDBJ whole genome shotgun (WGS) entry which is preliminary data.</text>
</comment>
<comment type="subcellular location">
    <subcellularLocation>
        <location evidence="1">Mitochondrion</location>
    </subcellularLocation>
</comment>
<keyword evidence="4" id="KW-0496">Mitochondrion</keyword>
<sequence>MLSSGFHHARSSFRPLGISKPRCTSYQSRLYSTPLDGPPVTDTNRAETTMQRFWKTVGLEGRKDGIAITLDKRALKTPSGHTLLLPHNKRLVATLIAVEWENQKTVLKPHALPMTSLASRAIDFFAEPESRENVRQSLLEYLDTDTICFYQDYPPPLVSQQETHWDPLYSWVEEISGARLEKFTSILSNSQSEECKEKLSAVIHDLNQWEMAALERAIHATKSFIIALALVKRRLNVDQASDAARVEVRSQIERWGEVEDTHDVDFHDIRRQLGSAACLLSAA</sequence>
<accession>A0AA38PLQ9</accession>
<evidence type="ECO:0000256" key="1">
    <source>
        <dbReference type="ARBA" id="ARBA00004173"/>
    </source>
</evidence>
<comment type="similarity">
    <text evidence="2">Belongs to the ATP12 family.</text>
</comment>
<keyword evidence="5" id="KW-0143">Chaperone</keyword>
<organism evidence="6 7">
    <name type="scientific">Lentinula raphanica</name>
    <dbReference type="NCBI Taxonomy" id="153919"/>
    <lineage>
        <taxon>Eukaryota</taxon>
        <taxon>Fungi</taxon>
        <taxon>Dikarya</taxon>
        <taxon>Basidiomycota</taxon>
        <taxon>Agaricomycotina</taxon>
        <taxon>Agaricomycetes</taxon>
        <taxon>Agaricomycetidae</taxon>
        <taxon>Agaricales</taxon>
        <taxon>Marasmiineae</taxon>
        <taxon>Omphalotaceae</taxon>
        <taxon>Lentinula</taxon>
    </lineage>
</organism>
<dbReference type="InterPro" id="IPR042272">
    <property type="entry name" value="ATP12_ATP_synth-F1-assembly_N"/>
</dbReference>
<dbReference type="PANTHER" id="PTHR21013:SF10">
    <property type="entry name" value="ATP SYNTHASE MITOCHONDRIAL F1 COMPLEX ASSEMBLY FACTOR 2"/>
    <property type="match status" value="1"/>
</dbReference>
<dbReference type="Proteomes" id="UP001163846">
    <property type="component" value="Unassembled WGS sequence"/>
</dbReference>
<evidence type="ECO:0000256" key="2">
    <source>
        <dbReference type="ARBA" id="ARBA00008231"/>
    </source>
</evidence>
<evidence type="ECO:0000256" key="5">
    <source>
        <dbReference type="ARBA" id="ARBA00023186"/>
    </source>
</evidence>
<dbReference type="EMBL" id="MU805939">
    <property type="protein sequence ID" value="KAJ3845273.1"/>
    <property type="molecule type" value="Genomic_DNA"/>
</dbReference>
<dbReference type="InterPro" id="IPR011419">
    <property type="entry name" value="ATP12_ATP_synth-F1-assembly"/>
</dbReference>
<dbReference type="InterPro" id="IPR023335">
    <property type="entry name" value="ATP12_ortho_dom_sf"/>
</dbReference>
<dbReference type="GO" id="GO:0033615">
    <property type="term" value="P:mitochondrial proton-transporting ATP synthase complex assembly"/>
    <property type="evidence" value="ECO:0007669"/>
    <property type="project" value="TreeGrafter"/>
</dbReference>
<dbReference type="SUPFAM" id="SSF160909">
    <property type="entry name" value="ATP12-like"/>
    <property type="match status" value="1"/>
</dbReference>
<dbReference type="Pfam" id="PF07542">
    <property type="entry name" value="ATP12"/>
    <property type="match status" value="1"/>
</dbReference>
<dbReference type="GO" id="GO:0005739">
    <property type="term" value="C:mitochondrion"/>
    <property type="evidence" value="ECO:0007669"/>
    <property type="project" value="UniProtKB-SubCell"/>
</dbReference>
<protein>
    <recommendedName>
        <fullName evidence="8">ATP12-domain-containing protein</fullName>
    </recommendedName>
</protein>
<dbReference type="Gene3D" id="1.10.3580.10">
    <property type="entry name" value="ATP12 ATPase"/>
    <property type="match status" value="1"/>
</dbReference>
<proteinExistence type="inferred from homology"/>
<reference evidence="6" key="1">
    <citation type="submission" date="2022-08" db="EMBL/GenBank/DDBJ databases">
        <authorList>
            <consortium name="DOE Joint Genome Institute"/>
            <person name="Min B."/>
            <person name="Riley R."/>
            <person name="Sierra-Patev S."/>
            <person name="Naranjo-Ortiz M."/>
            <person name="Looney B."/>
            <person name="Konkel Z."/>
            <person name="Slot J.C."/>
            <person name="Sakamoto Y."/>
            <person name="Steenwyk J.L."/>
            <person name="Rokas A."/>
            <person name="Carro J."/>
            <person name="Camarero S."/>
            <person name="Ferreira P."/>
            <person name="Molpeceres G."/>
            <person name="Ruiz-Duenas F.J."/>
            <person name="Serrano A."/>
            <person name="Henrissat B."/>
            <person name="Drula E."/>
            <person name="Hughes K.W."/>
            <person name="Mata J.L."/>
            <person name="Ishikawa N.K."/>
            <person name="Vargas-Isla R."/>
            <person name="Ushijima S."/>
            <person name="Smith C.A."/>
            <person name="Ahrendt S."/>
            <person name="Andreopoulos W."/>
            <person name="He G."/>
            <person name="Labutti K."/>
            <person name="Lipzen A."/>
            <person name="Ng V."/>
            <person name="Sandor L."/>
            <person name="Barry K."/>
            <person name="Martinez A.T."/>
            <person name="Xiao Y."/>
            <person name="Gibbons J.G."/>
            <person name="Terashima K."/>
            <person name="Hibbett D.S."/>
            <person name="Grigoriev I.V."/>
        </authorList>
    </citation>
    <scope>NUCLEOTIDE SEQUENCE</scope>
    <source>
        <strain evidence="6">TFB9207</strain>
    </source>
</reference>
<evidence type="ECO:0000313" key="7">
    <source>
        <dbReference type="Proteomes" id="UP001163846"/>
    </source>
</evidence>
<name>A0AA38PLQ9_9AGAR</name>
<keyword evidence="7" id="KW-1185">Reference proteome</keyword>
<evidence type="ECO:0000313" key="6">
    <source>
        <dbReference type="EMBL" id="KAJ3845273.1"/>
    </source>
</evidence>
<evidence type="ECO:0000256" key="3">
    <source>
        <dbReference type="ARBA" id="ARBA00022946"/>
    </source>
</evidence>
<dbReference type="PANTHER" id="PTHR21013">
    <property type="entry name" value="ATP SYNTHASE MITOCHONDRIAL F1 COMPLEX ASSEMBLY FACTOR 2/ATP12 PROTEIN, MITOCHONDRIAL PRECURSOR"/>
    <property type="match status" value="1"/>
</dbReference>
<dbReference type="Gene3D" id="3.30.2180.10">
    <property type="entry name" value="ATP12-like"/>
    <property type="match status" value="1"/>
</dbReference>
<keyword evidence="3" id="KW-0809">Transit peptide</keyword>
<evidence type="ECO:0000256" key="4">
    <source>
        <dbReference type="ARBA" id="ARBA00023128"/>
    </source>
</evidence>